<dbReference type="Pfam" id="PF20434">
    <property type="entry name" value="BD-FAE"/>
    <property type="match status" value="1"/>
</dbReference>
<dbReference type="AlphaFoldDB" id="A0A556QN50"/>
<keyword evidence="2" id="KW-0472">Membrane</keyword>
<keyword evidence="1 4" id="KW-0378">Hydrolase</keyword>
<organism evidence="4 5">
    <name type="scientific">Rariglobus hedericola</name>
    <dbReference type="NCBI Taxonomy" id="2597822"/>
    <lineage>
        <taxon>Bacteria</taxon>
        <taxon>Pseudomonadati</taxon>
        <taxon>Verrucomicrobiota</taxon>
        <taxon>Opitutia</taxon>
        <taxon>Opitutales</taxon>
        <taxon>Opitutaceae</taxon>
        <taxon>Rariglobus</taxon>
    </lineage>
</organism>
<evidence type="ECO:0000256" key="1">
    <source>
        <dbReference type="ARBA" id="ARBA00022801"/>
    </source>
</evidence>
<keyword evidence="2" id="KW-1133">Transmembrane helix</keyword>
<accession>A0A556QN50</accession>
<dbReference type="PANTHER" id="PTHR48081:SF13">
    <property type="entry name" value="ALPHA_BETA HYDROLASE"/>
    <property type="match status" value="1"/>
</dbReference>
<keyword evidence="5" id="KW-1185">Reference proteome</keyword>
<dbReference type="Proteomes" id="UP000315648">
    <property type="component" value="Unassembled WGS sequence"/>
</dbReference>
<proteinExistence type="predicted"/>
<feature type="transmembrane region" description="Helical" evidence="2">
    <location>
        <begin position="20"/>
        <end position="41"/>
    </location>
</feature>
<protein>
    <submittedName>
        <fullName evidence="4">Alpha/beta hydrolase</fullName>
    </submittedName>
</protein>
<dbReference type="PROSITE" id="PS51257">
    <property type="entry name" value="PROKAR_LIPOPROTEIN"/>
    <property type="match status" value="1"/>
</dbReference>
<dbReference type="InterPro" id="IPR050300">
    <property type="entry name" value="GDXG_lipolytic_enzyme"/>
</dbReference>
<evidence type="ECO:0000259" key="3">
    <source>
        <dbReference type="Pfam" id="PF20434"/>
    </source>
</evidence>
<evidence type="ECO:0000313" key="5">
    <source>
        <dbReference type="Proteomes" id="UP000315648"/>
    </source>
</evidence>
<sequence length="308" mass="32979">MVGTTRFATIRGIEGLLLHAFMKIAVAPFVALACLGLFASMTGCASGSRQPAPARQTSYIRQDDIVYTPATWPQALEADLYLPKGAGPFPGVLLIYGGGWKPSDNRYQMKSIAKQLAARGYVVMNAAYRGAPAFTYPAPVEDLREALRWLHAHADEYRLRTDRVATFGYSAGGHLAALVGLMDGPPELRVQAIVAGGAPSDLTLYPGGDLVPAFLGGTIDQIPATFREASPINHISAGSPPVFLYHAGNDKLVPTEHAVRFEAALTAAGVSHEPVYWIKNRGHITGFLFDAGAEKAAITFLDRVLYAP</sequence>
<dbReference type="Gene3D" id="3.40.50.1820">
    <property type="entry name" value="alpha/beta hydrolase"/>
    <property type="match status" value="1"/>
</dbReference>
<dbReference type="InterPro" id="IPR029058">
    <property type="entry name" value="AB_hydrolase_fold"/>
</dbReference>
<reference evidence="4 5" key="1">
    <citation type="submission" date="2019-07" db="EMBL/GenBank/DDBJ databases">
        <title>Description of 53C-WASEF.</title>
        <authorList>
            <person name="Pitt A."/>
            <person name="Hahn M.W."/>
        </authorList>
    </citation>
    <scope>NUCLEOTIDE SEQUENCE [LARGE SCALE GENOMIC DNA]</scope>
    <source>
        <strain evidence="4 5">53C-WASEF</strain>
    </source>
</reference>
<dbReference type="PANTHER" id="PTHR48081">
    <property type="entry name" value="AB HYDROLASE SUPERFAMILY PROTEIN C4A8.06C"/>
    <property type="match status" value="1"/>
</dbReference>
<feature type="domain" description="BD-FAE-like" evidence="3">
    <location>
        <begin position="79"/>
        <end position="265"/>
    </location>
</feature>
<dbReference type="SUPFAM" id="SSF53474">
    <property type="entry name" value="alpha/beta-Hydrolases"/>
    <property type="match status" value="1"/>
</dbReference>
<comment type="caution">
    <text evidence="4">The sequence shown here is derived from an EMBL/GenBank/DDBJ whole genome shotgun (WGS) entry which is preliminary data.</text>
</comment>
<keyword evidence="2" id="KW-0812">Transmembrane</keyword>
<gene>
    <name evidence="4" type="ORF">FPL22_01830</name>
</gene>
<evidence type="ECO:0000313" key="4">
    <source>
        <dbReference type="EMBL" id="TSJ78076.1"/>
    </source>
</evidence>
<name>A0A556QN50_9BACT</name>
<dbReference type="OrthoDB" id="9771666at2"/>
<dbReference type="EMBL" id="VMBG01000001">
    <property type="protein sequence ID" value="TSJ78076.1"/>
    <property type="molecule type" value="Genomic_DNA"/>
</dbReference>
<dbReference type="InterPro" id="IPR049492">
    <property type="entry name" value="BD-FAE-like_dom"/>
</dbReference>
<evidence type="ECO:0000256" key="2">
    <source>
        <dbReference type="SAM" id="Phobius"/>
    </source>
</evidence>
<dbReference type="GO" id="GO:0016787">
    <property type="term" value="F:hydrolase activity"/>
    <property type="evidence" value="ECO:0007669"/>
    <property type="project" value="UniProtKB-KW"/>
</dbReference>